<evidence type="ECO:0000313" key="2">
    <source>
        <dbReference type="EMBL" id="CAG5088082.1"/>
    </source>
</evidence>
<protein>
    <submittedName>
        <fullName evidence="2">Oidioi.mRNA.OKI2018_I69.PAR.g11724.t1.cds</fullName>
    </submittedName>
</protein>
<feature type="compositionally biased region" description="Polar residues" evidence="1">
    <location>
        <begin position="49"/>
        <end position="59"/>
    </location>
</feature>
<gene>
    <name evidence="2" type="ORF">OKIOD_LOCUS3282</name>
</gene>
<keyword evidence="3" id="KW-1185">Reference proteome</keyword>
<reference evidence="2 3" key="1">
    <citation type="submission" date="2021-04" db="EMBL/GenBank/DDBJ databases">
        <authorList>
            <person name="Bliznina A."/>
        </authorList>
    </citation>
    <scope>NUCLEOTIDE SEQUENCE [LARGE SCALE GENOMIC DNA]</scope>
</reference>
<feature type="region of interest" description="Disordered" evidence="1">
    <location>
        <begin position="38"/>
        <end position="105"/>
    </location>
</feature>
<proteinExistence type="predicted"/>
<sequence>MGCNNTKEKQKHKFQNKPVIPERTQSFVPVRTRSRLSKMFKPERKVKSACSNHSQNGLTDDSDFLESDETIVFKGSPSKGSSSRDEAKTPIEPSTSPFIRPKNPELPNLALRTKLSDARIFAAKNYSNSSQISTYI</sequence>
<feature type="region of interest" description="Disordered" evidence="1">
    <location>
        <begin position="1"/>
        <end position="26"/>
    </location>
</feature>
<name>A0ABN7S3T8_OIKDI</name>
<accession>A0ABN7S3T8</accession>
<feature type="compositionally biased region" description="Acidic residues" evidence="1">
    <location>
        <begin position="60"/>
        <end position="69"/>
    </location>
</feature>
<dbReference type="Proteomes" id="UP001158576">
    <property type="component" value="Chromosome PAR"/>
</dbReference>
<evidence type="ECO:0000313" key="3">
    <source>
        <dbReference type="Proteomes" id="UP001158576"/>
    </source>
</evidence>
<dbReference type="EMBL" id="OU015568">
    <property type="protein sequence ID" value="CAG5088082.1"/>
    <property type="molecule type" value="Genomic_DNA"/>
</dbReference>
<evidence type="ECO:0000256" key="1">
    <source>
        <dbReference type="SAM" id="MobiDB-lite"/>
    </source>
</evidence>
<organism evidence="2 3">
    <name type="scientific">Oikopleura dioica</name>
    <name type="common">Tunicate</name>
    <dbReference type="NCBI Taxonomy" id="34765"/>
    <lineage>
        <taxon>Eukaryota</taxon>
        <taxon>Metazoa</taxon>
        <taxon>Chordata</taxon>
        <taxon>Tunicata</taxon>
        <taxon>Appendicularia</taxon>
        <taxon>Copelata</taxon>
        <taxon>Oikopleuridae</taxon>
        <taxon>Oikopleura</taxon>
    </lineage>
</organism>